<evidence type="ECO:0000256" key="3">
    <source>
        <dbReference type="ARBA" id="ARBA00022679"/>
    </source>
</evidence>
<keyword evidence="2" id="KW-0489">Methyltransferase</keyword>
<reference evidence="7" key="1">
    <citation type="submission" date="2008-03" db="EMBL/GenBank/DDBJ databases">
        <title>Complete sequence of Thermoproteus neutrophilus V24Sta.</title>
        <authorList>
            <consortium name="US DOE Joint Genome Institute"/>
            <person name="Copeland A."/>
            <person name="Lucas S."/>
            <person name="Lapidus A."/>
            <person name="Glavina del Rio T."/>
            <person name="Dalin E."/>
            <person name="Tice H."/>
            <person name="Bruce D."/>
            <person name="Goodwin L."/>
            <person name="Pitluck S."/>
            <person name="Sims D."/>
            <person name="Brettin T."/>
            <person name="Detter J.C."/>
            <person name="Han C."/>
            <person name="Kuske C.R."/>
            <person name="Schmutz J."/>
            <person name="Larimer F."/>
            <person name="Land M."/>
            <person name="Hauser L."/>
            <person name="Kyrpides N."/>
            <person name="Mikhailova N."/>
            <person name="Biddle J.F."/>
            <person name="Zhang Z."/>
            <person name="Fitz-Gibbon S.T."/>
            <person name="Lowe T.M."/>
            <person name="Saltikov C."/>
            <person name="House C.H."/>
            <person name="Richardson P."/>
        </authorList>
    </citation>
    <scope>NUCLEOTIDE SEQUENCE [LARGE SCALE GENOMIC DNA]</scope>
    <source>
        <strain evidence="7">V24Sta</strain>
    </source>
</reference>
<proteinExistence type="predicted"/>
<dbReference type="AlphaFoldDB" id="B1YC13"/>
<keyword evidence="1" id="KW-0963">Cytoplasm</keyword>
<sequence>MALKRRLQGVVPPELLDKVPTSFEVVGSRGGAVAIVEIPPELEQYKHKVAEAIVGMNKHVKAVLRKMGGRTGDYRLYNFEVLIEGPTEVLHREHGYYIKVDPTKVYFSSRDQTDRLDVARRVGEGERVLYLFAGVAPYAIAIAKFAKPRLIVAVELNPWGFRYMVENFRINKIRNAVAVHGDVAEVGPLFRKKFDRVILTLPLGAYRYLPLALDCLEKGGVVHFYHTGKAEDPYREAEEIVRGVCPDCQIVGRRVVRDYAPGVYKVRVDVYKR</sequence>
<dbReference type="EMBL" id="CP001014">
    <property type="protein sequence ID" value="ACB40867.1"/>
    <property type="molecule type" value="Genomic_DNA"/>
</dbReference>
<dbReference type="HOGENOM" id="CLU_022610_0_0_2"/>
<keyword evidence="4" id="KW-0949">S-adenosyl-L-methionine</keyword>
<evidence type="ECO:0000256" key="1">
    <source>
        <dbReference type="ARBA" id="ARBA00022490"/>
    </source>
</evidence>
<evidence type="ECO:0000313" key="8">
    <source>
        <dbReference type="Proteomes" id="UP000001694"/>
    </source>
</evidence>
<dbReference type="PANTHER" id="PTHR23245:SF36">
    <property type="entry name" value="TRNA (GUANINE(37)-N1)-METHYLTRANSFERASE"/>
    <property type="match status" value="1"/>
</dbReference>
<dbReference type="Gene3D" id="3.40.50.150">
    <property type="entry name" value="Vaccinia Virus protein VP39"/>
    <property type="match status" value="1"/>
</dbReference>
<dbReference type="CDD" id="cd02440">
    <property type="entry name" value="AdoMet_MTases"/>
    <property type="match status" value="1"/>
</dbReference>
<dbReference type="Proteomes" id="UP000001694">
    <property type="component" value="Chromosome"/>
</dbReference>
<accession>B1YC13</accession>
<dbReference type="STRING" id="444157.Tneu_1952"/>
<name>B1YC13_PYRNV</name>
<protein>
    <recommendedName>
        <fullName evidence="6">SAM-dependent methyltransferase TRM5/TYW2-type domain-containing protein</fullName>
    </recommendedName>
</protein>
<dbReference type="GO" id="GO:0008175">
    <property type="term" value="F:tRNA methyltransferase activity"/>
    <property type="evidence" value="ECO:0007669"/>
    <property type="project" value="TreeGrafter"/>
</dbReference>
<dbReference type="KEGG" id="tne:Tneu_1952"/>
<evidence type="ECO:0000259" key="6">
    <source>
        <dbReference type="PROSITE" id="PS51684"/>
    </source>
</evidence>
<dbReference type="InterPro" id="IPR056743">
    <property type="entry name" value="TRM5-TYW2-like_MTfase"/>
</dbReference>
<keyword evidence="8" id="KW-1185">Reference proteome</keyword>
<evidence type="ECO:0000256" key="2">
    <source>
        <dbReference type="ARBA" id="ARBA00022603"/>
    </source>
</evidence>
<dbReference type="GeneID" id="6164475"/>
<evidence type="ECO:0000313" key="7">
    <source>
        <dbReference type="EMBL" id="ACB40867.1"/>
    </source>
</evidence>
<feature type="domain" description="SAM-dependent methyltransferase TRM5/TYW2-type" evidence="6">
    <location>
        <begin position="23"/>
        <end position="273"/>
    </location>
</feature>
<dbReference type="Pfam" id="PF25133">
    <property type="entry name" value="TYW2_N_2"/>
    <property type="match status" value="1"/>
</dbReference>
<evidence type="ECO:0000256" key="4">
    <source>
        <dbReference type="ARBA" id="ARBA00022691"/>
    </source>
</evidence>
<evidence type="ECO:0000256" key="5">
    <source>
        <dbReference type="ARBA" id="ARBA00022694"/>
    </source>
</evidence>
<keyword evidence="5" id="KW-0819">tRNA processing</keyword>
<dbReference type="GO" id="GO:0005737">
    <property type="term" value="C:cytoplasm"/>
    <property type="evidence" value="ECO:0007669"/>
    <property type="project" value="TreeGrafter"/>
</dbReference>
<dbReference type="InterPro" id="IPR029063">
    <property type="entry name" value="SAM-dependent_MTases_sf"/>
</dbReference>
<keyword evidence="3" id="KW-0808">Transferase</keyword>
<dbReference type="InterPro" id="IPR030382">
    <property type="entry name" value="MeTrfase_TRM5/TYW2"/>
</dbReference>
<gene>
    <name evidence="7" type="ordered locus">Tneu_1952</name>
</gene>
<dbReference type="eggNOG" id="arCOG00033">
    <property type="taxonomic scope" value="Archaea"/>
</dbReference>
<organism evidence="7 8">
    <name type="scientific">Pyrobaculum neutrophilum (strain DSM 2338 / JCM 9278 / NBRC 100436 / V24Sta)</name>
    <name type="common">Thermoproteus neutrophilus</name>
    <dbReference type="NCBI Taxonomy" id="444157"/>
    <lineage>
        <taxon>Archaea</taxon>
        <taxon>Thermoproteota</taxon>
        <taxon>Thermoprotei</taxon>
        <taxon>Thermoproteales</taxon>
        <taxon>Thermoproteaceae</taxon>
        <taxon>Pyrobaculum</taxon>
    </lineage>
</organism>
<dbReference type="Pfam" id="PF02475">
    <property type="entry name" value="TRM5-TYW2_MTfase"/>
    <property type="match status" value="1"/>
</dbReference>
<dbReference type="OrthoDB" id="8079at2157"/>
<dbReference type="PANTHER" id="PTHR23245">
    <property type="entry name" value="TRNA METHYLTRANSFERASE"/>
    <property type="match status" value="1"/>
</dbReference>
<dbReference type="RefSeq" id="WP_012351286.1">
    <property type="nucleotide sequence ID" value="NC_010525.1"/>
</dbReference>
<dbReference type="PROSITE" id="PS51684">
    <property type="entry name" value="SAM_MT_TRM5_TYW2"/>
    <property type="match status" value="1"/>
</dbReference>
<dbReference type="InterPro" id="IPR056744">
    <property type="entry name" value="TRM5/TYW2-like_N"/>
</dbReference>
<dbReference type="Gene3D" id="3.30.300.110">
    <property type="entry name" value="Met-10+ protein-like domains"/>
    <property type="match status" value="1"/>
</dbReference>
<dbReference type="GO" id="GO:0002939">
    <property type="term" value="P:tRNA N1-guanine methylation"/>
    <property type="evidence" value="ECO:0007669"/>
    <property type="project" value="TreeGrafter"/>
</dbReference>
<dbReference type="SUPFAM" id="SSF53335">
    <property type="entry name" value="S-adenosyl-L-methionine-dependent methyltransferases"/>
    <property type="match status" value="1"/>
</dbReference>